<feature type="region of interest" description="Disordered" evidence="1">
    <location>
        <begin position="821"/>
        <end position="956"/>
    </location>
</feature>
<feature type="compositionally biased region" description="Polar residues" evidence="1">
    <location>
        <begin position="924"/>
        <end position="940"/>
    </location>
</feature>
<feature type="region of interest" description="Disordered" evidence="1">
    <location>
        <begin position="497"/>
        <end position="564"/>
    </location>
</feature>
<feature type="compositionally biased region" description="Polar residues" evidence="1">
    <location>
        <begin position="544"/>
        <end position="559"/>
    </location>
</feature>
<sequence length="956" mass="102714">MPLNQDISQGTQPPPSSSKTGHPLPRRTSPANSVTLRHHRLARDASLKASQGSGPAVKTTTTSPRRNSSGDSNETGQSDPNTWFDQSNQNPTATFDSNVMEVDPPFFQKESDSSNEDKPYYNQLAPLSSQQHTKLREELKRYKNTGPDMLRKEKLFEIKCHGLPKKKKRELEATLREFAASLDGSPNTSSSQNKKKSRHANRDNMYSGSGSKHASSSSGSNFRPADSAYASMSTGAKSSGTSLSRPSMGSQAKSSEAVENYLRDIPEGLYPRHMIMTEKERKKLVVRRLEQLFTGKIGGRHVVRKQPVQPSGSSAALASVVADTQPNVTNTSNSSIHEPPTLQTSGKEPTREARILPNEQQPGHSGKKSRSADNGSASNSNGDNTESGGNGNSTGSGTNPSPPMITLPEQRPTRPLDLDPDRTQVPADNMDYIRHLGLVPPELLAVQHNQDVHPDAEGWVYLNLLCNLAQLHMINVTPDFVRSAVTGMSTKFQLSPDGRKIRWRGGTEGTKFSSDSSGYNSQKSPSTDDTEGGSESKRKRQKTGRSTGDEFQSGSSSKNGLKYDPQLCAPSESFHYKPLFAQQDSSGGQTSLDETVSSFGPPEESNVGESRWGFSGSGVSSRRKRRHDGAIIYYSGAPFCTDLSGDPGDMSPTTQMRAAGQTQSGKGSFKVPPSPLRRTDSGSCLNYRPLTDRGVLSTQATTAMDIDSEDPPSLTDDTDDATLPLEPCGLGGVLPEDHFMVVVSTKRSKQDELSSIQMAGGRIGESTDAVVRRLATMSTSSPVSGALRSLPTMGPLPVEIEYMSGRIKRLTPVSLPPPAIFFPPFSPSESTMDSDDDMSDDMDTSESLRDLMGQRKLQHQSDGYPDGVDLSSGDEEGDEPDDSPSQNMYAASRDPKALPNRPRQAVRRTSSAAAAAGTARGASKSNSANPALSHDASSVATAGAAESGYSSSDESP</sequence>
<feature type="compositionally biased region" description="Low complexity" evidence="1">
    <location>
        <begin position="372"/>
        <end position="387"/>
    </location>
</feature>
<feature type="region of interest" description="Disordered" evidence="1">
    <location>
        <begin position="642"/>
        <end position="688"/>
    </location>
</feature>
<evidence type="ECO:0000256" key="1">
    <source>
        <dbReference type="SAM" id="MobiDB-lite"/>
    </source>
</evidence>
<feature type="compositionally biased region" description="Polar residues" evidence="1">
    <location>
        <begin position="1"/>
        <end position="11"/>
    </location>
</feature>
<feature type="compositionally biased region" description="Low complexity" evidence="1">
    <location>
        <begin position="207"/>
        <end position="220"/>
    </location>
</feature>
<feature type="compositionally biased region" description="Basic and acidic residues" evidence="1">
    <location>
        <begin position="411"/>
        <end position="422"/>
    </location>
</feature>
<dbReference type="EMBL" id="PVEM01000012">
    <property type="protein sequence ID" value="PTD04249.1"/>
    <property type="molecule type" value="Genomic_DNA"/>
</dbReference>
<dbReference type="InterPro" id="IPR018554">
    <property type="entry name" value="FRQ"/>
</dbReference>
<feature type="compositionally biased region" description="Low complexity" evidence="1">
    <location>
        <begin position="907"/>
        <end position="923"/>
    </location>
</feature>
<feature type="region of interest" description="Disordered" evidence="1">
    <location>
        <begin position="1"/>
        <end position="133"/>
    </location>
</feature>
<reference evidence="2 3" key="1">
    <citation type="submission" date="2018-02" db="EMBL/GenBank/DDBJ databases">
        <title>Fusarium culmorum secondary metabolites in fungal-bacterial-plant interactions.</title>
        <authorList>
            <person name="Schmidt R."/>
        </authorList>
    </citation>
    <scope>NUCLEOTIDE SEQUENCE [LARGE SCALE GENOMIC DNA]</scope>
    <source>
        <strain evidence="2 3">PV</strain>
    </source>
</reference>
<comment type="caution">
    <text evidence="2">The sequence shown here is derived from an EMBL/GenBank/DDBJ whole genome shotgun (WGS) entry which is preliminary data.</text>
</comment>
<feature type="compositionally biased region" description="Acidic residues" evidence="1">
    <location>
        <begin position="872"/>
        <end position="882"/>
    </location>
</feature>
<dbReference type="AlphaFoldDB" id="A0A2T4GL21"/>
<evidence type="ECO:0000313" key="3">
    <source>
        <dbReference type="Proteomes" id="UP000241587"/>
    </source>
</evidence>
<proteinExistence type="predicted"/>
<dbReference type="GO" id="GO:0007623">
    <property type="term" value="P:circadian rhythm"/>
    <property type="evidence" value="ECO:0007669"/>
    <property type="project" value="InterPro"/>
</dbReference>
<feature type="region of interest" description="Disordered" evidence="1">
    <location>
        <begin position="178"/>
        <end position="256"/>
    </location>
</feature>
<dbReference type="OMA" id="PDHKKKE"/>
<evidence type="ECO:0000313" key="2">
    <source>
        <dbReference type="EMBL" id="PTD04249.1"/>
    </source>
</evidence>
<keyword evidence="3" id="KW-1185">Reference proteome</keyword>
<feature type="region of interest" description="Disordered" evidence="1">
    <location>
        <begin position="582"/>
        <end position="626"/>
    </location>
</feature>
<feature type="compositionally biased region" description="Polar residues" evidence="1">
    <location>
        <begin position="48"/>
        <end position="97"/>
    </location>
</feature>
<feature type="compositionally biased region" description="Low complexity" evidence="1">
    <location>
        <begin position="610"/>
        <end position="620"/>
    </location>
</feature>
<dbReference type="GO" id="GO:0005737">
    <property type="term" value="C:cytoplasm"/>
    <property type="evidence" value="ECO:0007669"/>
    <property type="project" value="InterPro"/>
</dbReference>
<dbReference type="GO" id="GO:0006355">
    <property type="term" value="P:regulation of DNA-templated transcription"/>
    <property type="evidence" value="ECO:0007669"/>
    <property type="project" value="InterPro"/>
</dbReference>
<dbReference type="Pfam" id="PF09421">
    <property type="entry name" value="FRQ"/>
    <property type="match status" value="1"/>
</dbReference>
<feature type="compositionally biased region" description="Polar residues" evidence="1">
    <location>
        <begin position="582"/>
        <end position="598"/>
    </location>
</feature>
<dbReference type="Proteomes" id="UP000241587">
    <property type="component" value="Unassembled WGS sequence"/>
</dbReference>
<feature type="compositionally biased region" description="Polar residues" evidence="1">
    <location>
        <begin position="230"/>
        <end position="254"/>
    </location>
</feature>
<name>A0A2T4GL21_FUSCU</name>
<feature type="compositionally biased region" description="Polar residues" evidence="1">
    <location>
        <begin position="651"/>
        <end position="666"/>
    </location>
</feature>
<gene>
    <name evidence="2" type="ORF">FCULG_00001480</name>
</gene>
<dbReference type="OrthoDB" id="2536795at2759"/>
<dbReference type="GO" id="GO:0005634">
    <property type="term" value="C:nucleus"/>
    <property type="evidence" value="ECO:0007669"/>
    <property type="project" value="InterPro"/>
</dbReference>
<feature type="compositionally biased region" description="Acidic residues" evidence="1">
    <location>
        <begin position="832"/>
        <end position="844"/>
    </location>
</feature>
<feature type="compositionally biased region" description="Polar residues" evidence="1">
    <location>
        <begin position="510"/>
        <end position="527"/>
    </location>
</feature>
<protein>
    <submittedName>
        <fullName evidence="2">Frequency clock protein</fullName>
    </submittedName>
</protein>
<accession>A0A2T4GL21</accession>
<feature type="compositionally biased region" description="Polar residues" evidence="1">
    <location>
        <begin position="326"/>
        <end position="347"/>
    </location>
</feature>
<feature type="region of interest" description="Disordered" evidence="1">
    <location>
        <begin position="326"/>
        <end position="426"/>
    </location>
</feature>
<organism evidence="2 3">
    <name type="scientific">Fusarium culmorum</name>
    <dbReference type="NCBI Taxonomy" id="5516"/>
    <lineage>
        <taxon>Eukaryota</taxon>
        <taxon>Fungi</taxon>
        <taxon>Dikarya</taxon>
        <taxon>Ascomycota</taxon>
        <taxon>Pezizomycotina</taxon>
        <taxon>Sordariomycetes</taxon>
        <taxon>Hypocreomycetidae</taxon>
        <taxon>Hypocreales</taxon>
        <taxon>Nectriaceae</taxon>
        <taxon>Fusarium</taxon>
    </lineage>
</organism>
<feature type="compositionally biased region" description="Basic and acidic residues" evidence="1">
    <location>
        <begin position="109"/>
        <end position="119"/>
    </location>
</feature>